<comment type="caution">
    <text evidence="4">The sequence shown here is derived from an EMBL/GenBank/DDBJ whole genome shotgun (WGS) entry which is preliminary data.</text>
</comment>
<dbReference type="InterPro" id="IPR029039">
    <property type="entry name" value="Flavoprotein-like_sf"/>
</dbReference>
<gene>
    <name evidence="4" type="ORF">IAD23_03545</name>
</gene>
<evidence type="ECO:0000259" key="3">
    <source>
        <dbReference type="Pfam" id="PF03358"/>
    </source>
</evidence>
<dbReference type="EMBL" id="DVNM01000018">
    <property type="protein sequence ID" value="HIU69009.1"/>
    <property type="molecule type" value="Genomic_DNA"/>
</dbReference>
<evidence type="ECO:0000313" key="4">
    <source>
        <dbReference type="EMBL" id="HIU69009.1"/>
    </source>
</evidence>
<organism evidence="4 5">
    <name type="scientific">Candidatus Scybalenecus merdavium</name>
    <dbReference type="NCBI Taxonomy" id="2840939"/>
    <lineage>
        <taxon>Bacteria</taxon>
        <taxon>Bacillati</taxon>
        <taxon>Bacillota</taxon>
        <taxon>Clostridia</taxon>
        <taxon>Eubacteriales</taxon>
        <taxon>Oscillospiraceae</taxon>
        <taxon>Oscillospiraceae incertae sedis</taxon>
        <taxon>Candidatus Scybalenecus</taxon>
    </lineage>
</organism>
<protein>
    <submittedName>
        <fullName evidence="4">Flavodoxin family protein</fullName>
    </submittedName>
</protein>
<feature type="domain" description="NADPH-dependent FMN reductase-like" evidence="3">
    <location>
        <begin position="3"/>
        <end position="155"/>
    </location>
</feature>
<reference evidence="4" key="1">
    <citation type="submission" date="2020-10" db="EMBL/GenBank/DDBJ databases">
        <authorList>
            <person name="Gilroy R."/>
        </authorList>
    </citation>
    <scope>NUCLEOTIDE SEQUENCE</scope>
    <source>
        <strain evidence="4">CHK176-6737</strain>
    </source>
</reference>
<dbReference type="Gene3D" id="3.40.50.360">
    <property type="match status" value="1"/>
</dbReference>
<reference evidence="4" key="2">
    <citation type="journal article" date="2021" name="PeerJ">
        <title>Extensive microbial diversity within the chicken gut microbiome revealed by metagenomics and culture.</title>
        <authorList>
            <person name="Gilroy R."/>
            <person name="Ravi A."/>
            <person name="Getino M."/>
            <person name="Pursley I."/>
            <person name="Horton D.L."/>
            <person name="Alikhan N.F."/>
            <person name="Baker D."/>
            <person name="Gharbi K."/>
            <person name="Hall N."/>
            <person name="Watson M."/>
            <person name="Adriaenssens E.M."/>
            <person name="Foster-Nyarko E."/>
            <person name="Jarju S."/>
            <person name="Secka A."/>
            <person name="Antonio M."/>
            <person name="Oren A."/>
            <person name="Chaudhuri R.R."/>
            <person name="La Ragione R."/>
            <person name="Hildebrand F."/>
            <person name="Pallen M.J."/>
        </authorList>
    </citation>
    <scope>NUCLEOTIDE SEQUENCE</scope>
    <source>
        <strain evidence="4">CHK176-6737</strain>
    </source>
</reference>
<keyword evidence="1" id="KW-0285">Flavoprotein</keyword>
<evidence type="ECO:0000313" key="5">
    <source>
        <dbReference type="Proteomes" id="UP000824125"/>
    </source>
</evidence>
<dbReference type="Pfam" id="PF03358">
    <property type="entry name" value="FMN_red"/>
    <property type="match status" value="1"/>
</dbReference>
<name>A0A9D1MU78_9FIRM</name>
<dbReference type="PANTHER" id="PTHR43278:SF4">
    <property type="entry name" value="NAD(P)H-DEPENDENT FMN-CONTAINING OXIDOREDUCTASE YWQN-RELATED"/>
    <property type="match status" value="1"/>
</dbReference>
<dbReference type="Proteomes" id="UP000824125">
    <property type="component" value="Unassembled WGS sequence"/>
</dbReference>
<dbReference type="InterPro" id="IPR051796">
    <property type="entry name" value="ISF_SsuE-like"/>
</dbReference>
<evidence type="ECO:0000256" key="1">
    <source>
        <dbReference type="ARBA" id="ARBA00022630"/>
    </source>
</evidence>
<dbReference type="InterPro" id="IPR005025">
    <property type="entry name" value="FMN_Rdtase-like_dom"/>
</dbReference>
<sequence>MQRILLLNASPRRDGTCAEAVYTVKTMLEKARVLEYSLYDLNPAACIDCGYCKTNDGCSIKDLDLFFLDFEQADAVLIFSPVYNNFFPGPLKNLLDRFQRYYAARFFRNQKPPIARPKQVGVFLCSGSDCPQVADYMFETLRQSFTVLNGRIVSKLYVPSTDTKVQELGAGALSRFTAPFTETP</sequence>
<dbReference type="AlphaFoldDB" id="A0A9D1MU78"/>
<keyword evidence="2" id="KW-0288">FMN</keyword>
<proteinExistence type="predicted"/>
<dbReference type="SUPFAM" id="SSF52218">
    <property type="entry name" value="Flavoproteins"/>
    <property type="match status" value="1"/>
</dbReference>
<accession>A0A9D1MU78</accession>
<dbReference type="GO" id="GO:0016491">
    <property type="term" value="F:oxidoreductase activity"/>
    <property type="evidence" value="ECO:0007669"/>
    <property type="project" value="InterPro"/>
</dbReference>
<evidence type="ECO:0000256" key="2">
    <source>
        <dbReference type="ARBA" id="ARBA00022643"/>
    </source>
</evidence>
<dbReference type="PANTHER" id="PTHR43278">
    <property type="entry name" value="NAD(P)H-DEPENDENT FMN-CONTAINING OXIDOREDUCTASE YWQN-RELATED"/>
    <property type="match status" value="1"/>
</dbReference>